<dbReference type="RefSeq" id="WP_182615205.1">
    <property type="nucleotide sequence ID" value="NZ_BAAATF010000007.1"/>
</dbReference>
<dbReference type="GO" id="GO:0004497">
    <property type="term" value="F:monooxygenase activity"/>
    <property type="evidence" value="ECO:0007669"/>
    <property type="project" value="InterPro"/>
</dbReference>
<comment type="caution">
    <text evidence="2">The sequence shown here is derived from an EMBL/GenBank/DDBJ whole genome shotgun (WGS) entry which is preliminary data.</text>
</comment>
<accession>A0A7W3J7P2</accession>
<evidence type="ECO:0000313" key="3">
    <source>
        <dbReference type="Proteomes" id="UP000540568"/>
    </source>
</evidence>
<dbReference type="GO" id="GO:0005506">
    <property type="term" value="F:iron ion binding"/>
    <property type="evidence" value="ECO:0007669"/>
    <property type="project" value="InterPro"/>
</dbReference>
<dbReference type="PANTHER" id="PTHR46696:SF1">
    <property type="entry name" value="CYTOCHROME P450 YJIB-RELATED"/>
    <property type="match status" value="1"/>
</dbReference>
<dbReference type="Gene3D" id="1.10.630.10">
    <property type="entry name" value="Cytochrome P450"/>
    <property type="match status" value="1"/>
</dbReference>
<dbReference type="GO" id="GO:0016705">
    <property type="term" value="F:oxidoreductase activity, acting on paired donors, with incorporation or reduction of molecular oxygen"/>
    <property type="evidence" value="ECO:0007669"/>
    <property type="project" value="InterPro"/>
</dbReference>
<dbReference type="SUPFAM" id="SSF48264">
    <property type="entry name" value="Cytochrome P450"/>
    <property type="match status" value="1"/>
</dbReference>
<keyword evidence="3" id="KW-1185">Reference proteome</keyword>
<comment type="similarity">
    <text evidence="1">Belongs to the cytochrome P450 family.</text>
</comment>
<organism evidence="2 3">
    <name type="scientific">Promicromonospora sukumoe</name>
    <dbReference type="NCBI Taxonomy" id="88382"/>
    <lineage>
        <taxon>Bacteria</taxon>
        <taxon>Bacillati</taxon>
        <taxon>Actinomycetota</taxon>
        <taxon>Actinomycetes</taxon>
        <taxon>Micrococcales</taxon>
        <taxon>Promicromonosporaceae</taxon>
        <taxon>Promicromonospora</taxon>
    </lineage>
</organism>
<dbReference type="PANTHER" id="PTHR46696">
    <property type="entry name" value="P450, PUTATIVE (EUROFUNG)-RELATED"/>
    <property type="match status" value="1"/>
</dbReference>
<dbReference type="GO" id="GO:0020037">
    <property type="term" value="F:heme binding"/>
    <property type="evidence" value="ECO:0007669"/>
    <property type="project" value="InterPro"/>
</dbReference>
<sequence length="355" mass="37310">MVTTETTVWNGDAGGLPAYLRAAFRAGVWQRVETSTGTEHARLRAPLDDVMAAIDAAEIGRAVRAVCGEMVSRLVDLSRSDPGREVDLMREYVEPVARLGFGTLLGVAPVTARQLFELASDTVTNQDPAGLDDAVLDDAGLGELSFPIAGQAMRDASGGMTPAGLLAAHHGYRGIREAVLGTLSLVSGASAGLQAWLGQALLRALTNQAFARRLAGGRLGTDDALEAVLWDASPVSMLAPRFALQGGHLVGKAIWIEPGDAFLLAVGAAACDPHVRGTSAWDGLGNRAHLAWGAGSHRCPASGQARLIVRTAVETVLRHVEPSLTIDANQITWALDLRFRRPTTLPATLGITRGP</sequence>
<dbReference type="InterPro" id="IPR036396">
    <property type="entry name" value="Cyt_P450_sf"/>
</dbReference>
<dbReference type="Proteomes" id="UP000540568">
    <property type="component" value="Unassembled WGS sequence"/>
</dbReference>
<evidence type="ECO:0000313" key="2">
    <source>
        <dbReference type="EMBL" id="MBA8807669.1"/>
    </source>
</evidence>
<dbReference type="AlphaFoldDB" id="A0A7W3J7P2"/>
<reference evidence="2 3" key="1">
    <citation type="submission" date="2020-07" db="EMBL/GenBank/DDBJ databases">
        <title>Sequencing the genomes of 1000 actinobacteria strains.</title>
        <authorList>
            <person name="Klenk H.-P."/>
        </authorList>
    </citation>
    <scope>NUCLEOTIDE SEQUENCE [LARGE SCALE GENOMIC DNA]</scope>
    <source>
        <strain evidence="2 3">DSM 44121</strain>
    </source>
</reference>
<gene>
    <name evidence="2" type="ORF">FHX71_001611</name>
</gene>
<dbReference type="InterPro" id="IPR017972">
    <property type="entry name" value="Cyt_P450_CS"/>
</dbReference>
<dbReference type="EMBL" id="JACGWV010000001">
    <property type="protein sequence ID" value="MBA8807669.1"/>
    <property type="molecule type" value="Genomic_DNA"/>
</dbReference>
<evidence type="ECO:0000256" key="1">
    <source>
        <dbReference type="ARBA" id="ARBA00010617"/>
    </source>
</evidence>
<protein>
    <submittedName>
        <fullName evidence="2">Cytochrome P450</fullName>
    </submittedName>
</protein>
<dbReference type="PROSITE" id="PS00086">
    <property type="entry name" value="CYTOCHROME_P450"/>
    <property type="match status" value="1"/>
</dbReference>
<proteinExistence type="inferred from homology"/>
<name>A0A7W3J7P2_9MICO</name>